<dbReference type="SUPFAM" id="SSF54768">
    <property type="entry name" value="dsRNA-binding domain-like"/>
    <property type="match status" value="1"/>
</dbReference>
<dbReference type="Proteomes" id="UP001141552">
    <property type="component" value="Unassembled WGS sequence"/>
</dbReference>
<evidence type="ECO:0000259" key="3">
    <source>
        <dbReference type="SMART" id="SM00358"/>
    </source>
</evidence>
<reference evidence="4" key="2">
    <citation type="journal article" date="2023" name="Plants (Basel)">
        <title>Annotation of the Turnera subulata (Passifloraceae) Draft Genome Reveals the S-Locus Evolved after the Divergence of Turneroideae from Passifloroideae in a Stepwise Manner.</title>
        <authorList>
            <person name="Henning P.M."/>
            <person name="Roalson E.H."/>
            <person name="Mir W."/>
            <person name="McCubbin A.G."/>
            <person name="Shore J.S."/>
        </authorList>
    </citation>
    <scope>NUCLEOTIDE SEQUENCE</scope>
    <source>
        <strain evidence="4">F60SS</strain>
    </source>
</reference>
<dbReference type="SMART" id="SM00358">
    <property type="entry name" value="DSRM"/>
    <property type="match status" value="1"/>
</dbReference>
<feature type="domain" description="DRBM" evidence="3">
    <location>
        <begin position="11"/>
        <end position="78"/>
    </location>
</feature>
<keyword evidence="2" id="KW-0694">RNA-binding</keyword>
<dbReference type="InterPro" id="IPR014720">
    <property type="entry name" value="dsRBD_dom"/>
</dbReference>
<dbReference type="Gene3D" id="3.30.160.20">
    <property type="match status" value="1"/>
</dbReference>
<gene>
    <name evidence="4" type="ORF">Tsubulata_009604</name>
</gene>
<dbReference type="Pfam" id="PF00035">
    <property type="entry name" value="dsrm"/>
    <property type="match status" value="1"/>
</dbReference>
<evidence type="ECO:0000256" key="1">
    <source>
        <dbReference type="ARBA" id="ARBA00022737"/>
    </source>
</evidence>
<keyword evidence="5" id="KW-1185">Reference proteome</keyword>
<comment type="caution">
    <text evidence="4">The sequence shown here is derived from an EMBL/GenBank/DDBJ whole genome shotgun (WGS) entry which is preliminary data.</text>
</comment>
<sequence>FGVCLPPTNMYKNQLQELAQKSCFSFPAYTCIREGPDHAPRFKSRVDFNGEIFESPTFYATLKQAEHAAAKDESIGVYKNMVQDVLHRAGLNLPEYVTFKVQSEEKCMIAFACENQQKARNKLKRMQQSLHGPP</sequence>
<dbReference type="InterPro" id="IPR044450">
    <property type="entry name" value="AtDRB-like_DSRM_1"/>
</dbReference>
<dbReference type="OrthoDB" id="5988181at2759"/>
<dbReference type="PANTHER" id="PTHR46031">
    <property type="match status" value="1"/>
</dbReference>
<keyword evidence="1" id="KW-0677">Repeat</keyword>
<dbReference type="CDD" id="cd19907">
    <property type="entry name" value="DSRM_AtDRB-like_rpt1"/>
    <property type="match status" value="1"/>
</dbReference>
<accession>A0A9Q0IZP4</accession>
<evidence type="ECO:0000313" key="5">
    <source>
        <dbReference type="Proteomes" id="UP001141552"/>
    </source>
</evidence>
<dbReference type="EMBL" id="JAKUCV010007524">
    <property type="protein sequence ID" value="KAJ4823078.1"/>
    <property type="molecule type" value="Genomic_DNA"/>
</dbReference>
<protein>
    <recommendedName>
        <fullName evidence="3">DRBM domain-containing protein</fullName>
    </recommendedName>
</protein>
<dbReference type="GO" id="GO:0003725">
    <property type="term" value="F:double-stranded RNA binding"/>
    <property type="evidence" value="ECO:0007669"/>
    <property type="project" value="InterPro"/>
</dbReference>
<dbReference type="PANTHER" id="PTHR46031:SF26">
    <property type="entry name" value="DOUBLE-STRANDED RNA-BINDING PROTEIN 2"/>
    <property type="match status" value="1"/>
</dbReference>
<feature type="non-terminal residue" evidence="4">
    <location>
        <position position="134"/>
    </location>
</feature>
<reference evidence="4" key="1">
    <citation type="submission" date="2022-02" db="EMBL/GenBank/DDBJ databases">
        <authorList>
            <person name="Henning P.M."/>
            <person name="McCubbin A.G."/>
            <person name="Shore J.S."/>
        </authorList>
    </citation>
    <scope>NUCLEOTIDE SEQUENCE</scope>
    <source>
        <strain evidence="4">F60SS</strain>
        <tissue evidence="4">Leaves</tissue>
    </source>
</reference>
<evidence type="ECO:0000313" key="4">
    <source>
        <dbReference type="EMBL" id="KAJ4823078.1"/>
    </source>
</evidence>
<evidence type="ECO:0000256" key="2">
    <source>
        <dbReference type="ARBA" id="ARBA00022884"/>
    </source>
</evidence>
<dbReference type="AlphaFoldDB" id="A0A9Q0IZP4"/>
<organism evidence="4 5">
    <name type="scientific">Turnera subulata</name>
    <dbReference type="NCBI Taxonomy" id="218843"/>
    <lineage>
        <taxon>Eukaryota</taxon>
        <taxon>Viridiplantae</taxon>
        <taxon>Streptophyta</taxon>
        <taxon>Embryophyta</taxon>
        <taxon>Tracheophyta</taxon>
        <taxon>Spermatophyta</taxon>
        <taxon>Magnoliopsida</taxon>
        <taxon>eudicotyledons</taxon>
        <taxon>Gunneridae</taxon>
        <taxon>Pentapetalae</taxon>
        <taxon>rosids</taxon>
        <taxon>fabids</taxon>
        <taxon>Malpighiales</taxon>
        <taxon>Passifloraceae</taxon>
        <taxon>Turnera</taxon>
    </lineage>
</organism>
<name>A0A9Q0IZP4_9ROSI</name>
<proteinExistence type="predicted"/>